<comment type="subcellular location">
    <subcellularLocation>
        <location evidence="1">Membrane</location>
        <topology evidence="1">Multi-pass membrane protein</topology>
    </subcellularLocation>
</comment>
<feature type="region of interest" description="Disordered" evidence="7">
    <location>
        <begin position="71"/>
        <end position="101"/>
    </location>
</feature>
<organism evidence="9 10">
    <name type="scientific">Henningerozyma blattae (strain ATCC 34711 / CBS 6284 / DSM 70876 / NBRC 10599 / NRRL Y-10934 / UCD 77-7)</name>
    <name type="common">Yeast</name>
    <name type="synonym">Tetrapisispora blattae</name>
    <dbReference type="NCBI Taxonomy" id="1071380"/>
    <lineage>
        <taxon>Eukaryota</taxon>
        <taxon>Fungi</taxon>
        <taxon>Dikarya</taxon>
        <taxon>Ascomycota</taxon>
        <taxon>Saccharomycotina</taxon>
        <taxon>Saccharomycetes</taxon>
        <taxon>Saccharomycetales</taxon>
        <taxon>Saccharomycetaceae</taxon>
        <taxon>Henningerozyma</taxon>
    </lineage>
</organism>
<dbReference type="OMA" id="INIDVAW"/>
<feature type="coiled-coil region" evidence="6">
    <location>
        <begin position="293"/>
        <end position="320"/>
    </location>
</feature>
<dbReference type="PANTHER" id="PTHR17920">
    <property type="entry name" value="TRANSMEMBRANE AND COILED-COIL DOMAIN-CONTAINING PROTEIN 4 TMCO4"/>
    <property type="match status" value="1"/>
</dbReference>
<comment type="similarity">
    <text evidence="2">Belongs to the TMCO4 family.</text>
</comment>
<feature type="compositionally biased region" description="Low complexity" evidence="7">
    <location>
        <begin position="75"/>
        <end position="91"/>
    </location>
</feature>
<feature type="transmembrane region" description="Helical" evidence="8">
    <location>
        <begin position="819"/>
        <end position="842"/>
    </location>
</feature>
<dbReference type="InterPro" id="IPR029058">
    <property type="entry name" value="AB_hydrolase_fold"/>
</dbReference>
<dbReference type="Proteomes" id="UP000002866">
    <property type="component" value="Chromosome 4"/>
</dbReference>
<name>I2H2Z8_HENB6</name>
<evidence type="ECO:0008006" key="11">
    <source>
        <dbReference type="Google" id="ProtNLM"/>
    </source>
</evidence>
<dbReference type="Pfam" id="PF05277">
    <property type="entry name" value="DUF726"/>
    <property type="match status" value="1"/>
</dbReference>
<keyword evidence="3 8" id="KW-0812">Transmembrane</keyword>
<dbReference type="RefSeq" id="XP_004180269.1">
    <property type="nucleotide sequence ID" value="XM_004180221.1"/>
</dbReference>
<proteinExistence type="inferred from homology"/>
<dbReference type="PANTHER" id="PTHR17920:SF3">
    <property type="entry name" value="TRANSMEMBRANE AND COILED-COIL DOMAIN-CONTAINING PROTEIN 4"/>
    <property type="match status" value="1"/>
</dbReference>
<feature type="transmembrane region" description="Helical" evidence="8">
    <location>
        <begin position="862"/>
        <end position="883"/>
    </location>
</feature>
<evidence type="ECO:0000313" key="10">
    <source>
        <dbReference type="Proteomes" id="UP000002866"/>
    </source>
</evidence>
<dbReference type="KEGG" id="tbl:TBLA_0D02460"/>
<keyword evidence="6" id="KW-0175">Coiled coil</keyword>
<dbReference type="GO" id="GO:0016020">
    <property type="term" value="C:membrane"/>
    <property type="evidence" value="ECO:0007669"/>
    <property type="project" value="UniProtKB-SubCell"/>
</dbReference>
<dbReference type="HOGENOM" id="CLU_001695_2_1_1"/>
<evidence type="ECO:0000256" key="1">
    <source>
        <dbReference type="ARBA" id="ARBA00004141"/>
    </source>
</evidence>
<evidence type="ECO:0000256" key="4">
    <source>
        <dbReference type="ARBA" id="ARBA00022989"/>
    </source>
</evidence>
<keyword evidence="10" id="KW-1185">Reference proteome</keyword>
<dbReference type="InterPro" id="IPR007941">
    <property type="entry name" value="DUF726"/>
</dbReference>
<feature type="region of interest" description="Disordered" evidence="7">
    <location>
        <begin position="253"/>
        <end position="280"/>
    </location>
</feature>
<dbReference type="FunCoup" id="I2H2Z8">
    <property type="interactions" value="109"/>
</dbReference>
<feature type="region of interest" description="Disordered" evidence="7">
    <location>
        <begin position="506"/>
        <end position="575"/>
    </location>
</feature>
<dbReference type="OrthoDB" id="277931at2759"/>
<feature type="region of interest" description="Disordered" evidence="7">
    <location>
        <begin position="662"/>
        <end position="691"/>
    </location>
</feature>
<keyword evidence="4 8" id="KW-1133">Transmembrane helix</keyword>
<feature type="compositionally biased region" description="Basic and acidic residues" evidence="7">
    <location>
        <begin position="1236"/>
        <end position="1249"/>
    </location>
</feature>
<evidence type="ECO:0000256" key="3">
    <source>
        <dbReference type="ARBA" id="ARBA00022692"/>
    </source>
</evidence>
<feature type="compositionally biased region" description="Basic and acidic residues" evidence="7">
    <location>
        <begin position="542"/>
        <end position="555"/>
    </location>
</feature>
<dbReference type="InParanoid" id="I2H2Z8"/>
<dbReference type="EMBL" id="HE806319">
    <property type="protein sequence ID" value="CCH60750.1"/>
    <property type="molecule type" value="Genomic_DNA"/>
</dbReference>
<dbReference type="SUPFAM" id="SSF53474">
    <property type="entry name" value="alpha/beta-Hydrolases"/>
    <property type="match status" value="1"/>
</dbReference>
<evidence type="ECO:0000256" key="6">
    <source>
        <dbReference type="SAM" id="Coils"/>
    </source>
</evidence>
<evidence type="ECO:0000256" key="7">
    <source>
        <dbReference type="SAM" id="MobiDB-lite"/>
    </source>
</evidence>
<feature type="transmembrane region" description="Helical" evidence="8">
    <location>
        <begin position="738"/>
        <end position="756"/>
    </location>
</feature>
<dbReference type="GeneID" id="14495786"/>
<protein>
    <recommendedName>
        <fullName evidence="11">DUF726 domain protein</fullName>
    </recommendedName>
</protein>
<evidence type="ECO:0000256" key="5">
    <source>
        <dbReference type="ARBA" id="ARBA00023136"/>
    </source>
</evidence>
<feature type="region of interest" description="Disordered" evidence="7">
    <location>
        <begin position="1218"/>
        <end position="1252"/>
    </location>
</feature>
<feature type="compositionally biased region" description="Polar residues" evidence="7">
    <location>
        <begin position="1223"/>
        <end position="1235"/>
    </location>
</feature>
<dbReference type="eggNOG" id="KOG2385">
    <property type="taxonomic scope" value="Eukaryota"/>
</dbReference>
<keyword evidence="5 8" id="KW-0472">Membrane</keyword>
<dbReference type="GO" id="GO:0035650">
    <property type="term" value="F:AP-1 adaptor complex binding"/>
    <property type="evidence" value="ECO:0007669"/>
    <property type="project" value="EnsemblFungi"/>
</dbReference>
<gene>
    <name evidence="9" type="primary">TBLA0D02460</name>
    <name evidence="9" type="ORF">TBLA_0D02460</name>
</gene>
<evidence type="ECO:0000256" key="2">
    <source>
        <dbReference type="ARBA" id="ARBA00009824"/>
    </source>
</evidence>
<evidence type="ECO:0000313" key="9">
    <source>
        <dbReference type="EMBL" id="CCH60750.1"/>
    </source>
</evidence>
<dbReference type="GO" id="GO:0035652">
    <property type="term" value="P:clathrin-coated vesicle cargo loading"/>
    <property type="evidence" value="ECO:0007669"/>
    <property type="project" value="EnsemblFungi"/>
</dbReference>
<accession>I2H2Z8</accession>
<evidence type="ECO:0000256" key="8">
    <source>
        <dbReference type="SAM" id="Phobius"/>
    </source>
</evidence>
<sequence>MSDLEEDLGVQLKGFSISNNGESRFRRNKKNQLSSLDDHNDLGSDLGSFLNKEPSSINNDADLGLGIYHASTTPSSMNINTNTNRNNSSTSKKSDTHNYTGSLDGDLGDVRDLSSLTMNNFSTSNSITFKKATTFSSTPSKEVLALPDDDSIDSNGLTHNFNTNKEIPTNRSIIGLDHQDKQDHSHSFQEKHDEELKKLDNSSHVIKTEASALNNTKINTLESINLHVTSYKSTKNNISIQVQDNLSELQKDGVSPIDVEPTNDNQKPDSDSDSDSDSGWQNMETIASYNVYNQKGELEIKNYKDTLKEQEEEQVQVEANKKMAGFSYTKVGGESQAQRSFTSNRKTDFLFNHKALQKLNADRSIKDDVELSTSETDSEFYDEYEDDIAPNDYLTTSNQLNVTKTLLNDKEKLAYAGSINVLANQMCADLAKVCLCVDIKSHKKLARRLQFAQKDIASWKLDILSRLYEHLDVPEEDVQVIEKLSLHGIRLEDLCKCLKTTQNVENPLNKDDTDDLDDIDEESTSLSKTNSKDNENNEINNDNDKTNNDYKDKNQKGNKTTIHPTDKAGTDISPVHSNKIANKTLEAINVGSNDVANKTLESINTTERFIETQTETSASKISDETGDIADWRISALGGSIIPETSSSNISPKPVAQQSLFESNPFADSSSPLSGNEHDNNDTRNPFSDSNALVKKIDGPVDESSDTKSTTYSDFHAAVPTTVIDPANVMDQNEINIDVAWTIICDLFLILLQKSVYDSRSRTLLIKFAKVLNISKMEINEFEKRITDSLDMEQSTEEQQWNELKHMKDRRKENRRKKMMYVGLAMVGGSLVLGLSGGLLAPVIGAGVAAGLSTIGITGASSFITGAGGTAIVAVTSTAIGANIGRKGMKRRMGSVRTFEFRPLHNNRRVNLIVTVSGWMIGNEDDVRLPFSTVDPVEGDLYSLLWEPEMLKSTGQTINIVATEVFTQAIQQVLGATILTAFMAAIQWPLALSKLGYIIDNPWNVSLDRAWAAGLILADTLISKNLGQRPITLIGFSLGSRVIFSCLVELCRKKAMGLVENVILFGTPTVRNKQHLVMARSAVSGRFINGYSDKDWVLAYLFRATAGGFSAVMGISPIDNIEGIENFNCTELVDGHMAYRKNMPKLLKELGIAVTSEEFAEIEESMDPNEIQKQRKLVHDVDAAQQKLLKKGKKRNSWLPTWMKPKKTKWQTMVEEAVEEANDTDLNGESVTSNEPKTSEDKDESQKKNDPAIVDHSALMIEVQRIKAAMHEDLLRHEAELRKNQEATLSPAVANLDNGNMNSTNTTTGVNIKQTITTDQISEQEVVTPNPNFSLDSNSKSTTIVQLGTNSTMSSPHIQSPNHFQLMGAGRPILPKDDDMYMRRKDVKYEFPDDI</sequence>
<feature type="compositionally biased region" description="Acidic residues" evidence="7">
    <location>
        <begin position="512"/>
        <end position="523"/>
    </location>
</feature>
<reference evidence="9 10" key="1">
    <citation type="journal article" date="2011" name="Proc. Natl. Acad. Sci. U.S.A.">
        <title>Evolutionary erosion of yeast sex chromosomes by mating-type switching accidents.</title>
        <authorList>
            <person name="Gordon J.L."/>
            <person name="Armisen D."/>
            <person name="Proux-Wera E."/>
            <person name="Oheigeartaigh S.S."/>
            <person name="Byrne K.P."/>
            <person name="Wolfe K.H."/>
        </authorList>
    </citation>
    <scope>NUCLEOTIDE SEQUENCE [LARGE SCALE GENOMIC DNA]</scope>
    <source>
        <strain evidence="10">ATCC 34711 / CBS 6284 / DSM 70876 / NBRC 10599 / NRRL Y-10934 / UCD 77-7</strain>
    </source>
</reference>
<feature type="compositionally biased region" description="Polar residues" evidence="7">
    <location>
        <begin position="662"/>
        <end position="673"/>
    </location>
</feature>